<dbReference type="RefSeq" id="WP_386720788.1">
    <property type="nucleotide sequence ID" value="NZ_JBHRSZ010000004.1"/>
</dbReference>
<organism evidence="1 2">
    <name type="scientific">Litoribrevibacter euphylliae</name>
    <dbReference type="NCBI Taxonomy" id="1834034"/>
    <lineage>
        <taxon>Bacteria</taxon>
        <taxon>Pseudomonadati</taxon>
        <taxon>Pseudomonadota</taxon>
        <taxon>Gammaproteobacteria</taxon>
        <taxon>Oceanospirillales</taxon>
        <taxon>Oceanospirillaceae</taxon>
        <taxon>Litoribrevibacter</taxon>
    </lineage>
</organism>
<keyword evidence="2" id="KW-1185">Reference proteome</keyword>
<gene>
    <name evidence="1" type="ORF">ACFOEK_11455</name>
</gene>
<reference evidence="2" key="1">
    <citation type="journal article" date="2019" name="Int. J. Syst. Evol. Microbiol.">
        <title>The Global Catalogue of Microorganisms (GCM) 10K type strain sequencing project: providing services to taxonomists for standard genome sequencing and annotation.</title>
        <authorList>
            <consortium name="The Broad Institute Genomics Platform"/>
            <consortium name="The Broad Institute Genome Sequencing Center for Infectious Disease"/>
            <person name="Wu L."/>
            <person name="Ma J."/>
        </authorList>
    </citation>
    <scope>NUCLEOTIDE SEQUENCE [LARGE SCALE GENOMIC DNA]</scope>
    <source>
        <strain evidence="2">KCTC 52438</strain>
    </source>
</reference>
<proteinExistence type="predicted"/>
<protein>
    <submittedName>
        <fullName evidence="1">Uncharacterized protein</fullName>
    </submittedName>
</protein>
<accession>A0ABV7HGB5</accession>
<dbReference type="EMBL" id="JBHRSZ010000004">
    <property type="protein sequence ID" value="MFC3151643.1"/>
    <property type="molecule type" value="Genomic_DNA"/>
</dbReference>
<sequence length="175" mass="19211">MNHYKTISEGSHSPITTAPVHRCFEDIDATQLTSILKHMLSQTTPISNLIQALSKSPSETVLVDYLCSETKTASITDLTIQLALLSESLCIALDIDPVARASERDPYLQLIVVSGPDVGFHQSRAHKKKDLVQKEGDSQQEGITLTLNSFLFNALQELRTEASNGYRTVKDIPGS</sequence>
<comment type="caution">
    <text evidence="1">The sequence shown here is derived from an EMBL/GenBank/DDBJ whole genome shotgun (WGS) entry which is preliminary data.</text>
</comment>
<evidence type="ECO:0000313" key="2">
    <source>
        <dbReference type="Proteomes" id="UP001595476"/>
    </source>
</evidence>
<name>A0ABV7HGB5_9GAMM</name>
<evidence type="ECO:0000313" key="1">
    <source>
        <dbReference type="EMBL" id="MFC3151643.1"/>
    </source>
</evidence>
<dbReference type="Proteomes" id="UP001595476">
    <property type="component" value="Unassembled WGS sequence"/>
</dbReference>